<dbReference type="InterPro" id="IPR010998">
    <property type="entry name" value="Integrase_recombinase_N"/>
</dbReference>
<keyword evidence="13" id="KW-1185">Reference proteome</keyword>
<dbReference type="Pfam" id="PF00589">
    <property type="entry name" value="Phage_integrase"/>
    <property type="match status" value="1"/>
</dbReference>
<evidence type="ECO:0000259" key="10">
    <source>
        <dbReference type="PROSITE" id="PS51898"/>
    </source>
</evidence>
<dbReference type="HAMAP" id="MF_01808">
    <property type="entry name" value="Recomb_XerC_XerD"/>
    <property type="match status" value="1"/>
</dbReference>
<feature type="active site" description="O-(3'-phospho-DNA)-tyrosine intermediate" evidence="9">
    <location>
        <position position="284"/>
    </location>
</feature>
<dbReference type="Gene3D" id="1.10.150.130">
    <property type="match status" value="1"/>
</dbReference>
<feature type="active site" evidence="9">
    <location>
        <position position="153"/>
    </location>
</feature>
<keyword evidence="2 9" id="KW-0963">Cytoplasm</keyword>
<organism evidence="12 13">
    <name type="scientific">Prosthecobacter algae</name>
    <dbReference type="NCBI Taxonomy" id="1144682"/>
    <lineage>
        <taxon>Bacteria</taxon>
        <taxon>Pseudomonadati</taxon>
        <taxon>Verrucomicrobiota</taxon>
        <taxon>Verrucomicrobiia</taxon>
        <taxon>Verrucomicrobiales</taxon>
        <taxon>Verrucomicrobiaceae</taxon>
        <taxon>Prosthecobacter</taxon>
    </lineage>
</organism>
<accession>A0ABP9NY72</accession>
<feature type="active site" evidence="9">
    <location>
        <position position="177"/>
    </location>
</feature>
<comment type="subcellular location">
    <subcellularLocation>
        <location evidence="1 9">Cytoplasm</location>
    </subcellularLocation>
</comment>
<evidence type="ECO:0000256" key="7">
    <source>
        <dbReference type="ARBA" id="ARBA00023172"/>
    </source>
</evidence>
<dbReference type="RefSeq" id="WP_345735421.1">
    <property type="nucleotide sequence ID" value="NZ_BAABIA010000002.1"/>
</dbReference>
<comment type="subunit">
    <text evidence="9">Forms a cyclic heterotetrameric complex composed of two molecules of XerC and two molecules of XerD.</text>
</comment>
<keyword evidence="3 9" id="KW-0132">Cell division</keyword>
<dbReference type="SUPFAM" id="SSF56349">
    <property type="entry name" value="DNA breaking-rejoining enzymes"/>
    <property type="match status" value="1"/>
</dbReference>
<dbReference type="InterPro" id="IPR044068">
    <property type="entry name" value="CB"/>
</dbReference>
<evidence type="ECO:0000256" key="2">
    <source>
        <dbReference type="ARBA" id="ARBA00022490"/>
    </source>
</evidence>
<dbReference type="InterPro" id="IPR050090">
    <property type="entry name" value="Tyrosine_recombinase_XerCD"/>
</dbReference>
<keyword evidence="8 9" id="KW-0131">Cell cycle</keyword>
<dbReference type="PROSITE" id="PS51898">
    <property type="entry name" value="TYR_RECOMBINASE"/>
    <property type="match status" value="1"/>
</dbReference>
<dbReference type="Proteomes" id="UP001499852">
    <property type="component" value="Unassembled WGS sequence"/>
</dbReference>
<dbReference type="InterPro" id="IPR013762">
    <property type="entry name" value="Integrase-like_cat_sf"/>
</dbReference>
<dbReference type="CDD" id="cd00798">
    <property type="entry name" value="INT_XerDC_C"/>
    <property type="match status" value="1"/>
</dbReference>
<feature type="active site" evidence="9">
    <location>
        <position position="252"/>
    </location>
</feature>
<evidence type="ECO:0000256" key="5">
    <source>
        <dbReference type="ARBA" id="ARBA00022908"/>
    </source>
</evidence>
<sequence>MTVTQPMLDAIDSFILYLATERGLSTNYQLLVRRVLEALASWLKQDQQIEEAAAVTTLHLTDYLARRKKDGLAASSARVELVAVKIFFRWLAARGKRVGDPAEPILPPRMEKHLPGTMNEQDARTLVESITGNDPLDRRDRAILELFYASGLRLSELITARLENLSLEEGWIRVTGKGAKTRLSPVGGAAREALEAYLTHSRPTLVKTKKTQSHIFLSQLGGPLTRERVWQIVKKRAELAGLGSHIHPHLLRHSFATHLLNNGADLRVIQEMLGHADIATTQIYTHVDQKRLKQVHRQFHPRA</sequence>
<dbReference type="PANTHER" id="PTHR30349:SF81">
    <property type="entry name" value="TYROSINE RECOMBINASE XERC"/>
    <property type="match status" value="1"/>
</dbReference>
<feature type="domain" description="Tyr recombinase" evidence="10">
    <location>
        <begin position="113"/>
        <end position="297"/>
    </location>
</feature>
<evidence type="ECO:0000256" key="9">
    <source>
        <dbReference type="HAMAP-Rule" id="MF_01808"/>
    </source>
</evidence>
<dbReference type="InterPro" id="IPR011010">
    <property type="entry name" value="DNA_brk_join_enz"/>
</dbReference>
<dbReference type="EMBL" id="BAABIA010000002">
    <property type="protein sequence ID" value="GAA5136489.1"/>
    <property type="molecule type" value="Genomic_DNA"/>
</dbReference>
<dbReference type="InterPro" id="IPR004107">
    <property type="entry name" value="Integrase_SAM-like_N"/>
</dbReference>
<comment type="caution">
    <text evidence="12">The sequence shown here is derived from an EMBL/GenBank/DDBJ whole genome shotgun (WGS) entry which is preliminary data.</text>
</comment>
<evidence type="ECO:0000256" key="1">
    <source>
        <dbReference type="ARBA" id="ARBA00004496"/>
    </source>
</evidence>
<keyword evidence="4 9" id="KW-0159">Chromosome partition</keyword>
<feature type="active site" evidence="9">
    <location>
        <position position="275"/>
    </location>
</feature>
<dbReference type="PROSITE" id="PS51900">
    <property type="entry name" value="CB"/>
    <property type="match status" value="1"/>
</dbReference>
<dbReference type="InterPro" id="IPR002104">
    <property type="entry name" value="Integrase_catalytic"/>
</dbReference>
<keyword evidence="7 9" id="KW-0233">DNA recombination</keyword>
<dbReference type="SUPFAM" id="SSF47823">
    <property type="entry name" value="lambda integrase-like, N-terminal domain"/>
    <property type="match status" value="1"/>
</dbReference>
<dbReference type="InterPro" id="IPR023009">
    <property type="entry name" value="Tyrosine_recombinase_XerC/XerD"/>
</dbReference>
<dbReference type="NCBIfam" id="NF001399">
    <property type="entry name" value="PRK00283.1"/>
    <property type="match status" value="1"/>
</dbReference>
<feature type="domain" description="Core-binding (CB)" evidence="11">
    <location>
        <begin position="5"/>
        <end position="92"/>
    </location>
</feature>
<comment type="function">
    <text evidence="9">Site-specific tyrosine recombinase, which acts by catalyzing the cutting and rejoining of the recombining DNA molecules. The XerC-XerD complex is essential to convert dimers of the bacterial chromosome into monomers to permit their segregation at cell division. It also contributes to the segregational stability of plasmids.</text>
</comment>
<dbReference type="Pfam" id="PF02899">
    <property type="entry name" value="Phage_int_SAM_1"/>
    <property type="match status" value="1"/>
</dbReference>
<comment type="similarity">
    <text evidence="9">Belongs to the 'phage' integrase family. XerC subfamily.</text>
</comment>
<reference evidence="13" key="1">
    <citation type="journal article" date="2019" name="Int. J. Syst. Evol. Microbiol.">
        <title>The Global Catalogue of Microorganisms (GCM) 10K type strain sequencing project: providing services to taxonomists for standard genome sequencing and annotation.</title>
        <authorList>
            <consortium name="The Broad Institute Genomics Platform"/>
            <consortium name="The Broad Institute Genome Sequencing Center for Infectious Disease"/>
            <person name="Wu L."/>
            <person name="Ma J."/>
        </authorList>
    </citation>
    <scope>NUCLEOTIDE SEQUENCE [LARGE SCALE GENOMIC DNA]</scope>
    <source>
        <strain evidence="13">JCM 18053</strain>
    </source>
</reference>
<dbReference type="PANTHER" id="PTHR30349">
    <property type="entry name" value="PHAGE INTEGRASE-RELATED"/>
    <property type="match status" value="1"/>
</dbReference>
<evidence type="ECO:0000313" key="12">
    <source>
        <dbReference type="EMBL" id="GAA5136489.1"/>
    </source>
</evidence>
<evidence type="ECO:0000256" key="6">
    <source>
        <dbReference type="ARBA" id="ARBA00023125"/>
    </source>
</evidence>
<name>A0ABP9NY72_9BACT</name>
<keyword evidence="5 9" id="KW-0229">DNA integration</keyword>
<protein>
    <recommendedName>
        <fullName evidence="9">Tyrosine recombinase XerC</fullName>
    </recommendedName>
</protein>
<feature type="active site" evidence="9">
    <location>
        <position position="249"/>
    </location>
</feature>
<gene>
    <name evidence="12" type="primary">xerD_1</name>
    <name evidence="9" type="synonym">xerC</name>
    <name evidence="12" type="ORF">GCM10023213_11590</name>
</gene>
<dbReference type="Gene3D" id="1.10.443.10">
    <property type="entry name" value="Intergrase catalytic core"/>
    <property type="match status" value="1"/>
</dbReference>
<evidence type="ECO:0000256" key="4">
    <source>
        <dbReference type="ARBA" id="ARBA00022829"/>
    </source>
</evidence>
<proteinExistence type="inferred from homology"/>
<evidence type="ECO:0000256" key="3">
    <source>
        <dbReference type="ARBA" id="ARBA00022618"/>
    </source>
</evidence>
<evidence type="ECO:0000313" key="13">
    <source>
        <dbReference type="Proteomes" id="UP001499852"/>
    </source>
</evidence>
<keyword evidence="6 9" id="KW-0238">DNA-binding</keyword>
<evidence type="ECO:0000256" key="8">
    <source>
        <dbReference type="ARBA" id="ARBA00023306"/>
    </source>
</evidence>
<evidence type="ECO:0000259" key="11">
    <source>
        <dbReference type="PROSITE" id="PS51900"/>
    </source>
</evidence>